<evidence type="ECO:0000313" key="4">
    <source>
        <dbReference type="Proteomes" id="UP000646548"/>
    </source>
</evidence>
<evidence type="ECO:0000259" key="2">
    <source>
        <dbReference type="SMART" id="SM01239"/>
    </source>
</evidence>
<organism evidence="3 4">
    <name type="scientific">Oryzias melastigma</name>
    <name type="common">Marine medaka</name>
    <dbReference type="NCBI Taxonomy" id="30732"/>
    <lineage>
        <taxon>Eukaryota</taxon>
        <taxon>Metazoa</taxon>
        <taxon>Chordata</taxon>
        <taxon>Craniata</taxon>
        <taxon>Vertebrata</taxon>
        <taxon>Euteleostomi</taxon>
        <taxon>Actinopterygii</taxon>
        <taxon>Neopterygii</taxon>
        <taxon>Teleostei</taxon>
        <taxon>Neoteleostei</taxon>
        <taxon>Acanthomorphata</taxon>
        <taxon>Ovalentaria</taxon>
        <taxon>Atherinomorphae</taxon>
        <taxon>Beloniformes</taxon>
        <taxon>Adrianichthyidae</taxon>
        <taxon>Oryziinae</taxon>
        <taxon>Oryzias</taxon>
    </lineage>
</organism>
<keyword evidence="3" id="KW-0418">Kinase</keyword>
<gene>
    <name evidence="3" type="ORF">FQA47_011655</name>
</gene>
<protein>
    <submittedName>
        <fullName evidence="3">Inhibitor of nuclear factor kappa-B kinase subunit alpha</fullName>
    </submittedName>
</protein>
<evidence type="ECO:0000313" key="3">
    <source>
        <dbReference type="EMBL" id="KAF6727201.1"/>
    </source>
</evidence>
<feature type="compositionally biased region" description="Low complexity" evidence="1">
    <location>
        <begin position="54"/>
        <end position="67"/>
    </location>
</feature>
<name>A0A834FAM2_ORYME</name>
<feature type="region of interest" description="Disordered" evidence="1">
    <location>
        <begin position="47"/>
        <end position="73"/>
    </location>
</feature>
<dbReference type="SMART" id="SM01239">
    <property type="entry name" value="IKKbetaNEMObind"/>
    <property type="match status" value="1"/>
</dbReference>
<dbReference type="Pfam" id="PF12179">
    <property type="entry name" value="IKKbetaNEMObind"/>
    <property type="match status" value="1"/>
</dbReference>
<dbReference type="InterPro" id="IPR022007">
    <property type="entry name" value="IKKbetaNEMObind"/>
</dbReference>
<dbReference type="GO" id="GO:0008384">
    <property type="term" value="F:IkappaB kinase activity"/>
    <property type="evidence" value="ECO:0007669"/>
    <property type="project" value="InterPro"/>
</dbReference>
<proteinExistence type="predicted"/>
<comment type="caution">
    <text evidence="3">The sequence shown here is derived from an EMBL/GenBank/DDBJ whole genome shotgun (WGS) entry which is preliminary data.</text>
</comment>
<reference evidence="3" key="1">
    <citation type="journal article" name="BMC Genomics">
        <title>Long-read sequencing and de novo genome assembly of marine medaka (Oryzias melastigma).</title>
        <authorList>
            <person name="Liang P."/>
            <person name="Saqib H.S.A."/>
            <person name="Ni X."/>
            <person name="Shen Y."/>
        </authorList>
    </citation>
    <scope>NUCLEOTIDE SEQUENCE</scope>
    <source>
        <strain evidence="3">Bigg-433</strain>
    </source>
</reference>
<keyword evidence="3" id="KW-0808">Transferase</keyword>
<accession>A0A834FAM2</accession>
<sequence length="124" mass="13656">MQLLMISDSESIHHLHSCGPSVLQAQNSSRNSIAVSPESSNLLQVSQWSQSAQPVSSPHPLVSLPGPNDSDAAPRLLQENQKYLSQLTSLMQEAADDQAKSIVDQDWSWTKYESLSTKLKKRNA</sequence>
<dbReference type="Gene3D" id="6.10.250.2110">
    <property type="match status" value="1"/>
</dbReference>
<dbReference type="Proteomes" id="UP000646548">
    <property type="component" value="Unassembled WGS sequence"/>
</dbReference>
<evidence type="ECO:0000256" key="1">
    <source>
        <dbReference type="SAM" id="MobiDB-lite"/>
    </source>
</evidence>
<feature type="domain" description="I-kappa-kinase-beta NEMO binding" evidence="2">
    <location>
        <begin position="73"/>
        <end position="110"/>
    </location>
</feature>
<dbReference type="AlphaFoldDB" id="A0A834FAM2"/>
<dbReference type="EMBL" id="WKFB01000311">
    <property type="protein sequence ID" value="KAF6727201.1"/>
    <property type="molecule type" value="Genomic_DNA"/>
</dbReference>